<dbReference type="VEuPathDB" id="FungiDB:B9J08_005550"/>
<gene>
    <name evidence="3" type="ORF">QG37_04374</name>
</gene>
<dbReference type="EMBL" id="LGST01000031">
    <property type="protein sequence ID" value="KND98484.1"/>
    <property type="molecule type" value="Genomic_DNA"/>
</dbReference>
<dbReference type="Gene3D" id="3.30.1370.10">
    <property type="entry name" value="K Homology domain, type 1"/>
    <property type="match status" value="3"/>
</dbReference>
<dbReference type="VEuPathDB" id="FungiDB:CJI97_004540"/>
<protein>
    <recommendedName>
        <fullName evidence="2">K Homology domain-containing protein</fullName>
    </recommendedName>
</protein>
<keyword evidence="1" id="KW-0694">RNA-binding</keyword>
<dbReference type="GO" id="GO:0003723">
    <property type="term" value="F:RNA binding"/>
    <property type="evidence" value="ECO:0007669"/>
    <property type="project" value="UniProtKB-UniRule"/>
</dbReference>
<evidence type="ECO:0000259" key="2">
    <source>
        <dbReference type="SMART" id="SM00322"/>
    </source>
</evidence>
<dbReference type="VEuPathDB" id="FungiDB:CJI96_0005496"/>
<evidence type="ECO:0000256" key="1">
    <source>
        <dbReference type="PROSITE-ProRule" id="PRU00117"/>
    </source>
</evidence>
<evidence type="ECO:0000313" key="4">
    <source>
        <dbReference type="Proteomes" id="UP000037122"/>
    </source>
</evidence>
<dbReference type="VEuPathDB" id="FungiDB:QG37_04374"/>
<dbReference type="AlphaFoldDB" id="A0A0L0NWS9"/>
<sequence length="881" mass="102105">MISCPDLSLETFHPHDEILSLGADDNLKFNGDDLRESIAEIKKVSGAAIKTSRDPQTGQRSFLIHGFLVCVETAKDMILDKLTKPVTITFKIPSWKRSLVVGEKGKTVKALNKQFGVRIKAERKTLKPGWLQYDVVGFETPMYTDTNDQEERFVEELTVSIAGSRLRCERAKARILELLELKDQYRVTLLKTDSVIWKDFFDEQFCDNTISVFTNEYKDLIRITLRGDAEPVANAKRRLDDMIFVQLVKYSVLTVTVTHPVETSELKSIFLVKIHDKYPQYQIVGLRDRVLAARHKLLQYPETGFFFSMNLAEYQKQPALHNLYHFIKLYELRVILKDDYIVHIPRCDDEQLYKDRLISIVKNFSPDDVKAFTDFHPLLLKHFRGRLRYFLSRQLPYSALYRHDVCKKQITLITKYTLSENQPVHASQEERDRFEEGVNQIREYQNRCILKVLQIPRHQHRLIEGPNGTTLSSIMSMFEDDRFPDEKNVHGFWCEICLDDNKHGLDLKKELSRENLYIGRLLKIELGFNEMERSADSITIFGPESDVVKAENAIMQVLSDRDKISFYQTMIEVPSILILRVVSVRYLFWLCIRKKFGVKLSILDNGKESRKIGCDFTSRTRILIKGIKFNVERAKDRILERSKNFEDRCFAIVEVDSRYNLRICGPNYSNLKQIMDEYGVCIDNGKRGLCELLEKNEVGIVGPLKRVELAAECLKDLYLYVFMSSRVCSVDPGTVPIEYLENMLCDNYLMDSENDISCCGCDFRLIKSTNEQTYADAVELQGDELSLRYAKERIEDIKRNFVTMKFEVSSSVRDRIDKEIKEKLLGLTDVQRSFALNVTRSRGGQTTYEIVSQGHRRDVIKVAEEIERIVAEEEAGSEIAQ</sequence>
<name>A0A0L0NWS9_CANAR</name>
<dbReference type="PROSITE" id="PS50084">
    <property type="entry name" value="KH_TYPE_1"/>
    <property type="match status" value="1"/>
</dbReference>
<comment type="caution">
    <text evidence="3">The sequence shown here is derived from an EMBL/GenBank/DDBJ whole genome shotgun (WGS) entry which is preliminary data.</text>
</comment>
<feature type="domain" description="K Homology" evidence="2">
    <location>
        <begin position="447"/>
        <end position="559"/>
    </location>
</feature>
<dbReference type="InterPro" id="IPR036612">
    <property type="entry name" value="KH_dom_type_1_sf"/>
</dbReference>
<dbReference type="VEuPathDB" id="FungiDB:CJJ07_000318"/>
<dbReference type="VEuPathDB" id="FungiDB:CJJ09_004936"/>
<organism evidence="3 4">
    <name type="scientific">Candidozyma auris</name>
    <name type="common">Yeast</name>
    <name type="synonym">Candida auris</name>
    <dbReference type="NCBI Taxonomy" id="498019"/>
    <lineage>
        <taxon>Eukaryota</taxon>
        <taxon>Fungi</taxon>
        <taxon>Dikarya</taxon>
        <taxon>Ascomycota</taxon>
        <taxon>Saccharomycotina</taxon>
        <taxon>Pichiomycetes</taxon>
        <taxon>Metschnikowiaceae</taxon>
        <taxon>Candidozyma</taxon>
    </lineage>
</organism>
<accession>A0A0L0NWS9</accession>
<dbReference type="Proteomes" id="UP000037122">
    <property type="component" value="Unassembled WGS sequence"/>
</dbReference>
<dbReference type="SMART" id="SM00322">
    <property type="entry name" value="KH"/>
    <property type="match status" value="3"/>
</dbReference>
<dbReference type="VEuPathDB" id="FungiDB:CJI97_004541"/>
<feature type="domain" description="K Homology" evidence="2">
    <location>
        <begin position="647"/>
        <end position="719"/>
    </location>
</feature>
<dbReference type="SUPFAM" id="SSF54791">
    <property type="entry name" value="Eukaryotic type KH-domain (KH-domain type I)"/>
    <property type="match status" value="3"/>
</dbReference>
<proteinExistence type="predicted"/>
<feature type="domain" description="K Homology" evidence="2">
    <location>
        <begin position="84"/>
        <end position="180"/>
    </location>
</feature>
<dbReference type="InterPro" id="IPR004087">
    <property type="entry name" value="KH_dom"/>
</dbReference>
<reference evidence="4" key="1">
    <citation type="journal article" date="2015" name="BMC Genomics">
        <title>Draft genome of a commonly misdiagnosed multidrug resistant pathogen Candida auris.</title>
        <authorList>
            <person name="Chatterjee S."/>
            <person name="Alampalli S.V."/>
            <person name="Nageshan R.K."/>
            <person name="Chettiar S.T."/>
            <person name="Joshi S."/>
            <person name="Tatu U.S."/>
        </authorList>
    </citation>
    <scope>NUCLEOTIDE SEQUENCE [LARGE SCALE GENOMIC DNA]</scope>
    <source>
        <strain evidence="4">6684</strain>
    </source>
</reference>
<evidence type="ECO:0000313" key="3">
    <source>
        <dbReference type="EMBL" id="KND98484.1"/>
    </source>
</evidence>
<dbReference type="VEuPathDB" id="FungiDB:CJJ09_004935"/>